<evidence type="ECO:0000256" key="7">
    <source>
        <dbReference type="PROSITE-ProRule" id="PRU00042"/>
    </source>
</evidence>
<feature type="compositionally biased region" description="Polar residues" evidence="8">
    <location>
        <begin position="1065"/>
        <end position="1078"/>
    </location>
</feature>
<feature type="domain" description="C2H2-type" evidence="9">
    <location>
        <begin position="1563"/>
        <end position="1591"/>
    </location>
</feature>
<organism evidence="10 11">
    <name type="scientific">Plakobranchus ocellatus</name>
    <dbReference type="NCBI Taxonomy" id="259542"/>
    <lineage>
        <taxon>Eukaryota</taxon>
        <taxon>Metazoa</taxon>
        <taxon>Spiralia</taxon>
        <taxon>Lophotrochozoa</taxon>
        <taxon>Mollusca</taxon>
        <taxon>Gastropoda</taxon>
        <taxon>Heterobranchia</taxon>
        <taxon>Euthyneura</taxon>
        <taxon>Panpulmonata</taxon>
        <taxon>Sacoglossa</taxon>
        <taxon>Placobranchoidea</taxon>
        <taxon>Plakobranchidae</taxon>
        <taxon>Plakobranchus</taxon>
    </lineage>
</organism>
<feature type="region of interest" description="Disordered" evidence="8">
    <location>
        <begin position="467"/>
        <end position="486"/>
    </location>
</feature>
<evidence type="ECO:0000256" key="2">
    <source>
        <dbReference type="ARBA" id="ARBA00022723"/>
    </source>
</evidence>
<feature type="domain" description="C2H2-type" evidence="9">
    <location>
        <begin position="1475"/>
        <end position="1503"/>
    </location>
</feature>
<keyword evidence="11" id="KW-1185">Reference proteome</keyword>
<feature type="domain" description="C2H2-type" evidence="9">
    <location>
        <begin position="1507"/>
        <end position="1534"/>
    </location>
</feature>
<comment type="subcellular location">
    <subcellularLocation>
        <location evidence="1">Nucleus</location>
    </subcellularLocation>
</comment>
<dbReference type="InterPro" id="IPR036236">
    <property type="entry name" value="Znf_C2H2_sf"/>
</dbReference>
<feature type="compositionally biased region" description="Basic and acidic residues" evidence="8">
    <location>
        <begin position="1273"/>
        <end position="1298"/>
    </location>
</feature>
<dbReference type="Gene3D" id="3.30.160.60">
    <property type="entry name" value="Classic Zinc Finger"/>
    <property type="match status" value="3"/>
</dbReference>
<feature type="region of interest" description="Disordered" evidence="8">
    <location>
        <begin position="918"/>
        <end position="970"/>
    </location>
</feature>
<feature type="compositionally biased region" description="Polar residues" evidence="8">
    <location>
        <begin position="1311"/>
        <end position="1325"/>
    </location>
</feature>
<reference evidence="10 11" key="1">
    <citation type="journal article" date="2021" name="Elife">
        <title>Chloroplast acquisition without the gene transfer in kleptoplastic sea slugs, Plakobranchus ocellatus.</title>
        <authorList>
            <person name="Maeda T."/>
            <person name="Takahashi S."/>
            <person name="Yoshida T."/>
            <person name="Shimamura S."/>
            <person name="Takaki Y."/>
            <person name="Nagai Y."/>
            <person name="Toyoda A."/>
            <person name="Suzuki Y."/>
            <person name="Arimoto A."/>
            <person name="Ishii H."/>
            <person name="Satoh N."/>
            <person name="Nishiyama T."/>
            <person name="Hasebe M."/>
            <person name="Maruyama T."/>
            <person name="Minagawa J."/>
            <person name="Obokata J."/>
            <person name="Shigenobu S."/>
        </authorList>
    </citation>
    <scope>NUCLEOTIDE SEQUENCE [LARGE SCALE GENOMIC DNA]</scope>
</reference>
<gene>
    <name evidence="10" type="ORF">PoB_003802500</name>
</gene>
<keyword evidence="6" id="KW-0539">Nucleus</keyword>
<protein>
    <submittedName>
        <fullName evidence="10">Zinc finger protein zfat</fullName>
    </submittedName>
</protein>
<evidence type="ECO:0000256" key="1">
    <source>
        <dbReference type="ARBA" id="ARBA00004123"/>
    </source>
</evidence>
<dbReference type="InterPro" id="IPR013087">
    <property type="entry name" value="Znf_C2H2_type"/>
</dbReference>
<dbReference type="GO" id="GO:0005634">
    <property type="term" value="C:nucleus"/>
    <property type="evidence" value="ECO:0007669"/>
    <property type="project" value="UniProtKB-SubCell"/>
</dbReference>
<feature type="compositionally biased region" description="Polar residues" evidence="8">
    <location>
        <begin position="344"/>
        <end position="370"/>
    </location>
</feature>
<dbReference type="PANTHER" id="PTHR24406">
    <property type="entry name" value="TRANSCRIPTIONAL REPRESSOR CTCFL-RELATED"/>
    <property type="match status" value="1"/>
</dbReference>
<feature type="region of interest" description="Disordered" evidence="8">
    <location>
        <begin position="822"/>
        <end position="847"/>
    </location>
</feature>
<name>A0AAV4AXH8_9GAST</name>
<evidence type="ECO:0000256" key="6">
    <source>
        <dbReference type="ARBA" id="ARBA00023242"/>
    </source>
</evidence>
<dbReference type="SUPFAM" id="SSF57667">
    <property type="entry name" value="beta-beta-alpha zinc fingers"/>
    <property type="match status" value="2"/>
</dbReference>
<feature type="compositionally biased region" description="Basic and acidic residues" evidence="8">
    <location>
        <begin position="918"/>
        <end position="932"/>
    </location>
</feature>
<evidence type="ECO:0000256" key="8">
    <source>
        <dbReference type="SAM" id="MobiDB-lite"/>
    </source>
</evidence>
<feature type="region of interest" description="Disordered" evidence="8">
    <location>
        <begin position="599"/>
        <end position="623"/>
    </location>
</feature>
<dbReference type="SMART" id="SM00355">
    <property type="entry name" value="ZnF_C2H2"/>
    <property type="match status" value="11"/>
</dbReference>
<feature type="region of interest" description="Disordered" evidence="8">
    <location>
        <begin position="1208"/>
        <end position="1227"/>
    </location>
</feature>
<keyword evidence="4 7" id="KW-0863">Zinc-finger</keyword>
<keyword evidence="2" id="KW-0479">Metal-binding</keyword>
<dbReference type="EMBL" id="BLXT01004324">
    <property type="protein sequence ID" value="GFO11520.1"/>
    <property type="molecule type" value="Genomic_DNA"/>
</dbReference>
<feature type="compositionally biased region" description="Polar residues" evidence="8">
    <location>
        <begin position="1211"/>
        <end position="1223"/>
    </location>
</feature>
<dbReference type="InterPro" id="IPR050888">
    <property type="entry name" value="ZnF_C2H2-type_TF"/>
</dbReference>
<evidence type="ECO:0000313" key="10">
    <source>
        <dbReference type="EMBL" id="GFO11520.1"/>
    </source>
</evidence>
<sequence length="1755" mass="193818">MDITGANESCDDEDFVVEKIVFDNSSDEENEEKGPGKEVANTKETCNLSQNSCAVRETSNATAHRMTSLPEDQISAVSEQYDHVSHPFKGDEPNTTFDSVLNLQHQCLVCGVKFPYHQPELLKEHMLEAHTTVAVLPCNSSGTSRTSPATNRNNAVPVRGIGASNNLTSRLNAMKSPAFTNPPIVQQHTVNILNSGNGNIVIPSTVFQENNLGPSDTSLKLALSQADVRAMQPTIGKNIVLVPVDSQLAHSGLQIVPVSTSHRDTSGMVGHIIGSSKIGALRSEWDHTPCQTRAMDFDQQNDNLRHLQSFANSAPIKLSGNKSLVTLRSAIPLKHSQSPRKKGSSISCTRSVKSGNEVSSPDNVKQSPGSLTAEHRSSKPSKTSRKALVSATSHSGQDLSCEGAEGTSILRQRKVLPFEAGGSVSALYGSDGSLRQNIDIEPGTQSSVCAAFSGAIDNITPYAVEQSEEELQPVAPGHLESQREKPQSNVTNSLQYFCAHCLFTCSKSSVLRKHRRICAKVEKKQITTAKHAKLPSNVQKSNTYYDAGHSSNSGSVLHKNDHKKIITPKLFDNNSSYSLRRLKRQNYLALLGRKVKKEAMASTPKQASTEKIEKKGSQESYHNVKGKTSKGLIVDNELLRCKACKSVCRSPVSLEEHMAHCPKLLMSQLPGVSVVLTSAFAPSNQAQYSSALRQRCRKSSSAATEPKPKSLPIPAVEPLVSLTRKRLQYELETLLNPQQEQLLPQNRFRPAQSSSFADSDRSAPHLLTMTTRNRQTRHDTSNMTLKSYSVSQTAHGLKSPDVSLHCTSRGDKAKLIEMAQHAARSASKRLKSPSPVSTGETKKPRLTAPDMVPKRQIPVKLVDPKDPKCRLTFINATSSTSEYHLQQRTGFENRKSLSLDPHRLVQSRSSVRLLEKVERETVKGVSSKENHTESSVSNGGVQSDPYDPKTIQPLDSLTHPGFDDTGVGNSLEPFDNGCQGVIRNSPSFKRIIENHSIHLANRNSKTQENPLNAVPGDRSLLSESTMNRSLQPVVKIERLSGDAGSFHVDTHRDLQNQNTTVGTLNCSESDLSGQSISKVKNVESSDEKPSPQKDTSSKRRCATDVKSKYANRHSLVNVDDWKRPFKTILTQGSIRPTTDSDIGRQGDSVVKGNSPKKKQYVITLSNFKNVDKSGQSLCILTELEVCKQCKQVFQNKEKLETHMAIHRKTSAKPNGSSENSLPTNKDESNLALLKLPVPISLKLQSPSATRDGISIQRSIQDLTEAQSKKTKQDLIEAQSKKTKQDLIEAQSKKTKQDLTKAQSKKTKQDLIETQSKTDQSPGVNWETNIEHPKLKVSRESPLKLASTEMCDVCKVVFQSKEELTQHINSGHVVRISRKGDNFSNESLGEVMIQPRFFSAINQADRDICVMCKKVFQDKEEFLQHAAFCKAYRVIESKPKPVDENKAEFLCFLCGASYKSSSAFNKHIASHGPRLFKCSKCSYSTFAQYRLNHHEKMVHLHLRSKKVMLCPICGKSVVGTSAYKVHMMYHSGLRPVQCAACPYQCRSKNQLESHMKTHMLHKPYACELCDFRCKHTPSLRRHYLTVHSDRKELKWRCHVCKYIAWCQKALDRHLRIRHRIEACDVDTDSKASTAGPVAQPDEVNLAAEEISKIMEETGTEQTLITVNDFEASDLSGTNLSIAKALVEMCQVENANVEQISSNVIQLQEGTHDLSQGAGDTASIPQATECIVKIEGPADWDGCKEVTVVTIQGNHFQ</sequence>
<accession>A0AAV4AXH8</accession>
<feature type="compositionally biased region" description="Basic and acidic residues" evidence="8">
    <location>
        <begin position="608"/>
        <end position="617"/>
    </location>
</feature>
<feature type="compositionally biased region" description="Basic and acidic residues" evidence="8">
    <location>
        <begin position="1080"/>
        <end position="1105"/>
    </location>
</feature>
<feature type="domain" description="C2H2-type" evidence="9">
    <location>
        <begin position="1535"/>
        <end position="1562"/>
    </location>
</feature>
<keyword evidence="3" id="KW-0677">Repeat</keyword>
<comment type="caution">
    <text evidence="10">The sequence shown here is derived from an EMBL/GenBank/DDBJ whole genome shotgun (WGS) entry which is preliminary data.</text>
</comment>
<dbReference type="GO" id="GO:0008270">
    <property type="term" value="F:zinc ion binding"/>
    <property type="evidence" value="ECO:0007669"/>
    <property type="project" value="UniProtKB-KW"/>
</dbReference>
<feature type="region of interest" description="Disordered" evidence="8">
    <location>
        <begin position="1065"/>
        <end position="1105"/>
    </location>
</feature>
<evidence type="ECO:0000256" key="4">
    <source>
        <dbReference type="ARBA" id="ARBA00022771"/>
    </source>
</evidence>
<dbReference type="PROSITE" id="PS50157">
    <property type="entry name" value="ZINC_FINGER_C2H2_2"/>
    <property type="match status" value="6"/>
</dbReference>
<dbReference type="Proteomes" id="UP000735302">
    <property type="component" value="Unassembled WGS sequence"/>
</dbReference>
<proteinExistence type="predicted"/>
<keyword evidence="5" id="KW-0862">Zinc</keyword>
<evidence type="ECO:0000259" key="9">
    <source>
        <dbReference type="PROSITE" id="PS50157"/>
    </source>
</evidence>
<evidence type="ECO:0000256" key="5">
    <source>
        <dbReference type="ARBA" id="ARBA00022833"/>
    </source>
</evidence>
<dbReference type="PROSITE" id="PS00028">
    <property type="entry name" value="ZINC_FINGER_C2H2_1"/>
    <property type="match status" value="6"/>
</dbReference>
<evidence type="ECO:0000256" key="3">
    <source>
        <dbReference type="ARBA" id="ARBA00022737"/>
    </source>
</evidence>
<feature type="region of interest" description="Disordered" evidence="8">
    <location>
        <begin position="330"/>
        <end position="400"/>
    </location>
</feature>
<evidence type="ECO:0000313" key="11">
    <source>
        <dbReference type="Proteomes" id="UP000735302"/>
    </source>
</evidence>
<feature type="region of interest" description="Disordered" evidence="8">
    <location>
        <begin position="1273"/>
        <end position="1325"/>
    </location>
</feature>
<feature type="domain" description="C2H2-type" evidence="9">
    <location>
        <begin position="1184"/>
        <end position="1211"/>
    </location>
</feature>
<feature type="domain" description="C2H2-type" evidence="9">
    <location>
        <begin position="1448"/>
        <end position="1470"/>
    </location>
</feature>